<evidence type="ECO:0000256" key="5">
    <source>
        <dbReference type="ARBA" id="ARBA00022670"/>
    </source>
</evidence>
<dbReference type="InterPro" id="IPR019756">
    <property type="entry name" value="Pept_S26A_signal_pept_1_Ser-AS"/>
</dbReference>
<dbReference type="InterPro" id="IPR019757">
    <property type="entry name" value="Pept_S26A_signal_pept_1_Lys-AS"/>
</dbReference>
<evidence type="ECO:0000259" key="10">
    <source>
        <dbReference type="Pfam" id="PF10502"/>
    </source>
</evidence>
<evidence type="ECO:0000256" key="2">
    <source>
        <dbReference type="ARBA" id="ARBA00009370"/>
    </source>
</evidence>
<evidence type="ECO:0000256" key="9">
    <source>
        <dbReference type="RuleBase" id="RU362042"/>
    </source>
</evidence>
<dbReference type="STRING" id="415747.SAMN03097708_01875"/>
<dbReference type="AlphaFoldDB" id="A0A1G5QCA9"/>
<keyword evidence="8" id="KW-1133">Transmembrane helix</keyword>
<comment type="similarity">
    <text evidence="2 9">Belongs to the peptidase S26 family.</text>
</comment>
<feature type="active site" evidence="7">
    <location>
        <position position="90"/>
    </location>
</feature>
<dbReference type="Proteomes" id="UP000199648">
    <property type="component" value="Unassembled WGS sequence"/>
</dbReference>
<keyword evidence="12" id="KW-1185">Reference proteome</keyword>
<dbReference type="InterPro" id="IPR000223">
    <property type="entry name" value="Pept_S26A_signal_pept_1"/>
</dbReference>
<dbReference type="EMBL" id="FMWD01000005">
    <property type="protein sequence ID" value="SCZ59515.1"/>
    <property type="molecule type" value="Genomic_DNA"/>
</dbReference>
<dbReference type="GO" id="GO:0004252">
    <property type="term" value="F:serine-type endopeptidase activity"/>
    <property type="evidence" value="ECO:0007669"/>
    <property type="project" value="InterPro"/>
</dbReference>
<dbReference type="PRINTS" id="PR00727">
    <property type="entry name" value="LEADERPTASE"/>
</dbReference>
<dbReference type="PROSITE" id="PS00760">
    <property type="entry name" value="SPASE_I_2"/>
    <property type="match status" value="1"/>
</dbReference>
<accession>A0A1G5QCA9</accession>
<evidence type="ECO:0000313" key="11">
    <source>
        <dbReference type="EMBL" id="SCZ59515.1"/>
    </source>
</evidence>
<dbReference type="Gene3D" id="2.10.109.10">
    <property type="entry name" value="Umud Fragment, subunit A"/>
    <property type="match status" value="1"/>
</dbReference>
<evidence type="ECO:0000313" key="12">
    <source>
        <dbReference type="Proteomes" id="UP000199648"/>
    </source>
</evidence>
<proteinExistence type="inferred from homology"/>
<evidence type="ECO:0000256" key="1">
    <source>
        <dbReference type="ARBA" id="ARBA00000677"/>
    </source>
</evidence>
<sequence>MNIDFPTILVVATLVTGLLWALDALLLAPKRRERVAALESSGQTLDANTREKVQREPVLVEYARSFFPIILLVLVVRSFVVEPFRIPSGSMMPTLEVGDFILVNKFSYGLRLPVLHSEVIDLGDPERGDIIVFRYPENPRIDYIKRVVGVPGDEVVYREKVLYINGELAEQTPLGPYSGNGGGAVMTGASERLEALPGNEHRILVWPDRQDRDFSFTVPDDEYFVMGDNRDNSRDSRFWGTVPNRNVVGKAFFVWMNWDSGADGIIAWDRIGTRID</sequence>
<evidence type="ECO:0000256" key="4">
    <source>
        <dbReference type="ARBA" id="ARBA00019232"/>
    </source>
</evidence>
<dbReference type="Pfam" id="PF10502">
    <property type="entry name" value="Peptidase_S26"/>
    <property type="match status" value="1"/>
</dbReference>
<dbReference type="InterPro" id="IPR019758">
    <property type="entry name" value="Pept_S26A_signal_pept_1_CS"/>
</dbReference>
<dbReference type="GO" id="GO:0006465">
    <property type="term" value="P:signal peptide processing"/>
    <property type="evidence" value="ECO:0007669"/>
    <property type="project" value="InterPro"/>
</dbReference>
<dbReference type="PROSITE" id="PS00501">
    <property type="entry name" value="SPASE_I_1"/>
    <property type="match status" value="1"/>
</dbReference>
<dbReference type="EC" id="3.4.21.89" evidence="3 8"/>
<dbReference type="RefSeq" id="WP_092995853.1">
    <property type="nucleotide sequence ID" value="NZ_FMWD01000005.1"/>
</dbReference>
<comment type="subcellular location">
    <subcellularLocation>
        <location evidence="9">Membrane</location>
        <topology evidence="9">Multi-pass membrane protein</topology>
    </subcellularLocation>
</comment>
<evidence type="ECO:0000256" key="7">
    <source>
        <dbReference type="PIRSR" id="PIRSR600223-1"/>
    </source>
</evidence>
<dbReference type="GO" id="GO:0009003">
    <property type="term" value="F:signal peptidase activity"/>
    <property type="evidence" value="ECO:0007669"/>
    <property type="project" value="UniProtKB-EC"/>
</dbReference>
<dbReference type="PANTHER" id="PTHR43390:SF1">
    <property type="entry name" value="CHLOROPLAST PROCESSING PEPTIDASE"/>
    <property type="match status" value="1"/>
</dbReference>
<comment type="catalytic activity">
    <reaction evidence="1 8">
        <text>Cleavage of hydrophobic, N-terminal signal or leader sequences from secreted and periplasmic proteins.</text>
        <dbReference type="EC" id="3.4.21.89"/>
    </reaction>
</comment>
<reference evidence="11 12" key="1">
    <citation type="submission" date="2016-10" db="EMBL/GenBank/DDBJ databases">
        <authorList>
            <person name="de Groot N.N."/>
        </authorList>
    </citation>
    <scope>NUCLEOTIDE SEQUENCE [LARGE SCALE GENOMIC DNA]</scope>
    <source>
        <strain evidence="11 12">HLD2</strain>
    </source>
</reference>
<dbReference type="GO" id="GO:0016020">
    <property type="term" value="C:membrane"/>
    <property type="evidence" value="ECO:0007669"/>
    <property type="project" value="UniProtKB-SubCell"/>
</dbReference>
<dbReference type="OrthoDB" id="9815782at2"/>
<evidence type="ECO:0000256" key="8">
    <source>
        <dbReference type="RuleBase" id="RU003993"/>
    </source>
</evidence>
<dbReference type="CDD" id="cd06530">
    <property type="entry name" value="S26_SPase_I"/>
    <property type="match status" value="1"/>
</dbReference>
<dbReference type="PROSITE" id="PS00761">
    <property type="entry name" value="SPASE_I_3"/>
    <property type="match status" value="1"/>
</dbReference>
<evidence type="ECO:0000256" key="3">
    <source>
        <dbReference type="ARBA" id="ARBA00013208"/>
    </source>
</evidence>
<gene>
    <name evidence="11" type="ORF">SAMN03097708_01875</name>
</gene>
<protein>
    <recommendedName>
        <fullName evidence="4 8">Signal peptidase I</fullName>
        <ecNumber evidence="3 8">3.4.21.89</ecNumber>
    </recommendedName>
</protein>
<feature type="active site" evidence="7">
    <location>
        <position position="145"/>
    </location>
</feature>
<dbReference type="SUPFAM" id="SSF51306">
    <property type="entry name" value="LexA/Signal peptidase"/>
    <property type="match status" value="1"/>
</dbReference>
<keyword evidence="5 8" id="KW-0645">Protease</keyword>
<dbReference type="InterPro" id="IPR036286">
    <property type="entry name" value="LexA/Signal_pep-like_sf"/>
</dbReference>
<organism evidence="11 12">
    <name type="scientific">Thiohalomonas denitrificans</name>
    <dbReference type="NCBI Taxonomy" id="415747"/>
    <lineage>
        <taxon>Bacteria</taxon>
        <taxon>Pseudomonadati</taxon>
        <taxon>Pseudomonadota</taxon>
        <taxon>Gammaproteobacteria</taxon>
        <taxon>Thiohalomonadales</taxon>
        <taxon>Thiohalomonadaceae</taxon>
        <taxon>Thiohalomonas</taxon>
    </lineage>
</organism>
<feature type="transmembrane region" description="Helical" evidence="8">
    <location>
        <begin position="62"/>
        <end position="80"/>
    </location>
</feature>
<name>A0A1G5QCA9_9GAMM</name>
<keyword evidence="8" id="KW-0472">Membrane</keyword>
<dbReference type="NCBIfam" id="TIGR02227">
    <property type="entry name" value="sigpep_I_bact"/>
    <property type="match status" value="1"/>
</dbReference>
<dbReference type="InterPro" id="IPR019533">
    <property type="entry name" value="Peptidase_S26"/>
</dbReference>
<dbReference type="PANTHER" id="PTHR43390">
    <property type="entry name" value="SIGNAL PEPTIDASE I"/>
    <property type="match status" value="1"/>
</dbReference>
<keyword evidence="6 8" id="KW-0378">Hydrolase</keyword>
<keyword evidence="8" id="KW-0812">Transmembrane</keyword>
<feature type="transmembrane region" description="Helical" evidence="8">
    <location>
        <begin position="6"/>
        <end position="28"/>
    </location>
</feature>
<evidence type="ECO:0000256" key="6">
    <source>
        <dbReference type="ARBA" id="ARBA00022801"/>
    </source>
</evidence>
<feature type="domain" description="Peptidase S26" evidence="10">
    <location>
        <begin position="60"/>
        <end position="256"/>
    </location>
</feature>